<accession>A0ABR7SZR6</accession>
<dbReference type="InterPro" id="IPR036177">
    <property type="entry name" value="Peptidase_M55_sf"/>
</dbReference>
<dbReference type="RefSeq" id="WP_188038394.1">
    <property type="nucleotide sequence ID" value="NZ_JACVHF010000001.1"/>
</dbReference>
<dbReference type="Pfam" id="PF04951">
    <property type="entry name" value="Peptidase_M55"/>
    <property type="match status" value="1"/>
</dbReference>
<dbReference type="EMBL" id="JACVHF010000001">
    <property type="protein sequence ID" value="MBC9783233.1"/>
    <property type="molecule type" value="Genomic_DNA"/>
</dbReference>
<dbReference type="Gene3D" id="3.30.1360.130">
    <property type="entry name" value="Dipeptide transport protein"/>
    <property type="match status" value="1"/>
</dbReference>
<organism evidence="1 2">
    <name type="scientific">Heliobacterium chlorum</name>
    <dbReference type="NCBI Taxonomy" id="2698"/>
    <lineage>
        <taxon>Bacteria</taxon>
        <taxon>Bacillati</taxon>
        <taxon>Bacillota</taxon>
        <taxon>Clostridia</taxon>
        <taxon>Eubacteriales</taxon>
        <taxon>Heliobacteriaceae</taxon>
        <taxon>Heliobacterium</taxon>
    </lineage>
</organism>
<protein>
    <submittedName>
        <fullName evidence="1">M55 family metallopeptidase</fullName>
    </submittedName>
</protein>
<dbReference type="PIRSF" id="PIRSF015853">
    <property type="entry name" value="Pep_DppA"/>
    <property type="match status" value="1"/>
</dbReference>
<dbReference type="InterPro" id="IPR027476">
    <property type="entry name" value="DppA_N"/>
</dbReference>
<proteinExistence type="predicted"/>
<reference evidence="1 2" key="1">
    <citation type="submission" date="2020-07" db="EMBL/GenBank/DDBJ databases">
        <title>Draft whole-genome sequence of Heliobacterium chlorum DSM 3682, type strain.</title>
        <authorList>
            <person name="Kyndt J.A."/>
            <person name="Meyer T.E."/>
            <person name="Imhoff J.F."/>
        </authorList>
    </citation>
    <scope>NUCLEOTIDE SEQUENCE [LARGE SCALE GENOMIC DNA]</scope>
    <source>
        <strain evidence="1 2">DSM 3682</strain>
    </source>
</reference>
<dbReference type="Gene3D" id="3.40.50.10780">
    <property type="entry name" value="Dipeptide transport protein"/>
    <property type="match status" value="1"/>
</dbReference>
<keyword evidence="2" id="KW-1185">Reference proteome</keyword>
<comment type="caution">
    <text evidence="1">The sequence shown here is derived from an EMBL/GenBank/DDBJ whole genome shotgun (WGS) entry which is preliminary data.</text>
</comment>
<sequence>MRIYISADLEGVAGVISPAQLYSGPAYEEACTRMTLEVAAAVRGAQNAGAAHIVINDAHESMTNLRLEMLPPGARVITGKPKPLGMMCAIDRSWDMAFFIGYHSRQGSPGILSHSYSARLIDRIFLNGVEVGELALNAALARYFGVPVTLVTGDEDLAKEASAQLVGTRFISVKRALSRQAAETMLPPEAQKAIEAAAFAVVKGWQKGSGEVQTWCPEGPYRLLVEFHSPVMADMVAFMPEVQRKGANQVELRRDELPDLFRAFQAMLVLAGAMA</sequence>
<dbReference type="InterPro" id="IPR007035">
    <property type="entry name" value="Peptidase_M55"/>
</dbReference>
<dbReference type="Proteomes" id="UP000617402">
    <property type="component" value="Unassembled WGS sequence"/>
</dbReference>
<gene>
    <name evidence="1" type="ORF">H1S01_01760</name>
</gene>
<evidence type="ECO:0000313" key="2">
    <source>
        <dbReference type="Proteomes" id="UP000617402"/>
    </source>
</evidence>
<evidence type="ECO:0000313" key="1">
    <source>
        <dbReference type="EMBL" id="MBC9783233.1"/>
    </source>
</evidence>
<dbReference type="SUPFAM" id="SSF63992">
    <property type="entry name" value="Dipeptide transport protein"/>
    <property type="match status" value="1"/>
</dbReference>
<name>A0ABR7SZR6_HELCL</name>
<dbReference type="CDD" id="cd08663">
    <property type="entry name" value="DAP_dppA_1"/>
    <property type="match status" value="1"/>
</dbReference>